<proteinExistence type="predicted"/>
<dbReference type="Proteomes" id="UP001558652">
    <property type="component" value="Unassembled WGS sequence"/>
</dbReference>
<keyword evidence="3" id="KW-1185">Reference proteome</keyword>
<dbReference type="EMBL" id="JBFDAA010000017">
    <property type="protein sequence ID" value="KAL1116597.1"/>
    <property type="molecule type" value="Genomic_DNA"/>
</dbReference>
<evidence type="ECO:0000256" key="1">
    <source>
        <dbReference type="SAM" id="MobiDB-lite"/>
    </source>
</evidence>
<comment type="caution">
    <text evidence="2">The sequence shown here is derived from an EMBL/GenBank/DDBJ whole genome shotgun (WGS) entry which is preliminary data.</text>
</comment>
<accession>A0ABD0XZE1</accession>
<protein>
    <submittedName>
        <fullName evidence="2">Uncharacterized protein</fullName>
    </submittedName>
</protein>
<evidence type="ECO:0000313" key="2">
    <source>
        <dbReference type="EMBL" id="KAL1116597.1"/>
    </source>
</evidence>
<dbReference type="AlphaFoldDB" id="A0ABD0XZE1"/>
<feature type="compositionally biased region" description="Basic residues" evidence="1">
    <location>
        <begin position="20"/>
        <end position="30"/>
    </location>
</feature>
<feature type="compositionally biased region" description="Gly residues" evidence="1">
    <location>
        <begin position="79"/>
        <end position="92"/>
    </location>
</feature>
<evidence type="ECO:0000313" key="3">
    <source>
        <dbReference type="Proteomes" id="UP001558652"/>
    </source>
</evidence>
<name>A0ABD0XZE1_9HEMI</name>
<feature type="region of interest" description="Disordered" evidence="1">
    <location>
        <begin position="1"/>
        <end position="32"/>
    </location>
</feature>
<reference evidence="2 3" key="1">
    <citation type="submission" date="2024-07" db="EMBL/GenBank/DDBJ databases">
        <title>Chromosome-level genome assembly of the water stick insect Ranatra chinensis (Heteroptera: Nepidae).</title>
        <authorList>
            <person name="Liu X."/>
        </authorList>
    </citation>
    <scope>NUCLEOTIDE SEQUENCE [LARGE SCALE GENOMIC DNA]</scope>
    <source>
        <strain evidence="2">Cailab_2021Rc</strain>
        <tissue evidence="2">Muscle</tissue>
    </source>
</reference>
<feature type="region of interest" description="Disordered" evidence="1">
    <location>
        <begin position="67"/>
        <end position="109"/>
    </location>
</feature>
<sequence>MASKRRHAPGTPLGANYTKASRKGREKNPRKGGIAILLKQAVVLSTATSRCVGHNPLHPWVRTADKRHQGWQEAKSPPLGGGGGGRASGGGSFTFPPTPPTDGGPESHQDYNMTAHSAMGAFLHPEPAPTSCDVKPMLSVQQKPREGKVPSYPAMEASMYQIYKRDNFQT</sequence>
<gene>
    <name evidence="2" type="ORF">AAG570_005069</name>
</gene>
<organism evidence="2 3">
    <name type="scientific">Ranatra chinensis</name>
    <dbReference type="NCBI Taxonomy" id="642074"/>
    <lineage>
        <taxon>Eukaryota</taxon>
        <taxon>Metazoa</taxon>
        <taxon>Ecdysozoa</taxon>
        <taxon>Arthropoda</taxon>
        <taxon>Hexapoda</taxon>
        <taxon>Insecta</taxon>
        <taxon>Pterygota</taxon>
        <taxon>Neoptera</taxon>
        <taxon>Paraneoptera</taxon>
        <taxon>Hemiptera</taxon>
        <taxon>Heteroptera</taxon>
        <taxon>Panheteroptera</taxon>
        <taxon>Nepomorpha</taxon>
        <taxon>Nepidae</taxon>
        <taxon>Ranatrinae</taxon>
        <taxon>Ranatra</taxon>
    </lineage>
</organism>